<keyword evidence="1" id="KW-1133">Transmembrane helix</keyword>
<feature type="transmembrane region" description="Helical" evidence="1">
    <location>
        <begin position="80"/>
        <end position="99"/>
    </location>
</feature>
<dbReference type="EMBL" id="CP010899">
    <property type="protein sequence ID" value="ALA98283.1"/>
    <property type="molecule type" value="Genomic_DNA"/>
</dbReference>
<accession>A0A0K2JIN2</accession>
<evidence type="ECO:0000313" key="3">
    <source>
        <dbReference type="Proteomes" id="UP000062963"/>
    </source>
</evidence>
<dbReference type="PATRIC" id="fig|273035.7.peg.1754"/>
<sequence>MVSTMQEHYNVIINAMGNHSFYTAYSSVLVPFRVFFHELGHMSDHFLKDNMHISISNKLKDFLTSKIINFNNWPSLDKKILNYFILIHIFFLVYMKLLVKDLYINF</sequence>
<gene>
    <name evidence="2" type="ORF">SKUN_001419</name>
</gene>
<reference evidence="2 3" key="1">
    <citation type="journal article" date="2015" name="Genome Announc.">
        <title>Complete Genome Sequence of Spiroplasma kunkelii Strain CR2-3x, Causal Agent of Corn Stunt Disease in Zea mays L.</title>
        <authorList>
            <person name="Davis R.E."/>
            <person name="Shao J."/>
            <person name="Dally E.L."/>
            <person name="Zhao Y."/>
            <person name="Gasparich G.E."/>
            <person name="Gaynor B.J."/>
            <person name="Athey J.C."/>
            <person name="Harrison N.A."/>
            <person name="Donofrio N."/>
        </authorList>
    </citation>
    <scope>NUCLEOTIDE SEQUENCE [LARGE SCALE GENOMIC DNA]</scope>
    <source>
        <strain evidence="2 3">CR2-3x</strain>
    </source>
</reference>
<evidence type="ECO:0000256" key="1">
    <source>
        <dbReference type="SAM" id="Phobius"/>
    </source>
</evidence>
<evidence type="ECO:0000313" key="2">
    <source>
        <dbReference type="EMBL" id="ALA98283.1"/>
    </source>
</evidence>
<keyword evidence="1" id="KW-0812">Transmembrane</keyword>
<dbReference type="KEGG" id="skn:SKUN_001419"/>
<dbReference type="AlphaFoldDB" id="A0A0K2JIN2"/>
<dbReference type="Proteomes" id="UP000062963">
    <property type="component" value="Chromosome"/>
</dbReference>
<protein>
    <submittedName>
        <fullName evidence="2">Uncharacterized protein</fullName>
    </submittedName>
</protein>
<keyword evidence="3" id="KW-1185">Reference proteome</keyword>
<keyword evidence="1" id="KW-0472">Membrane</keyword>
<name>A0A0K2JIN2_SPIKU</name>
<proteinExistence type="predicted"/>
<organism evidence="2 3">
    <name type="scientific">Spiroplasma kunkelii CR2-3x</name>
    <dbReference type="NCBI Taxonomy" id="273035"/>
    <lineage>
        <taxon>Bacteria</taxon>
        <taxon>Bacillati</taxon>
        <taxon>Mycoplasmatota</taxon>
        <taxon>Mollicutes</taxon>
        <taxon>Entomoplasmatales</taxon>
        <taxon>Spiroplasmataceae</taxon>
        <taxon>Spiroplasma</taxon>
    </lineage>
</organism>